<feature type="region of interest" description="Disordered" evidence="10">
    <location>
        <begin position="21"/>
        <end position="235"/>
    </location>
</feature>
<dbReference type="InterPro" id="IPR043359">
    <property type="entry name" value="GLI-like"/>
</dbReference>
<dbReference type="InterPro" id="IPR036236">
    <property type="entry name" value="Znf_C2H2_sf"/>
</dbReference>
<dbReference type="SMART" id="SM00355">
    <property type="entry name" value="ZnF_C2H2"/>
    <property type="match status" value="2"/>
</dbReference>
<keyword evidence="3" id="KW-0479">Metal-binding</keyword>
<proteinExistence type="inferred from homology"/>
<keyword evidence="8" id="KW-0539">Nucleus</keyword>
<dbReference type="PROSITE" id="PS00028">
    <property type="entry name" value="ZINC_FINGER_C2H2_1"/>
    <property type="match status" value="2"/>
</dbReference>
<keyword evidence="6" id="KW-0862">Zinc</keyword>
<evidence type="ECO:0000256" key="6">
    <source>
        <dbReference type="ARBA" id="ARBA00022833"/>
    </source>
</evidence>
<dbReference type="PANTHER" id="PTHR45718:SF8">
    <property type="entry name" value="GLIS FAMILY ZINC FINGER 2"/>
    <property type="match status" value="1"/>
</dbReference>
<comment type="similarity">
    <text evidence="2">Belongs to the GLI C2H2-type zinc-finger protein family.</text>
</comment>
<dbReference type="Proteomes" id="UP000825002">
    <property type="component" value="Unassembled WGS sequence"/>
</dbReference>
<name>A0ABQ7SBF8_9ACAR</name>
<dbReference type="Gene3D" id="3.30.160.60">
    <property type="entry name" value="Classic Zinc Finger"/>
    <property type="match status" value="2"/>
</dbReference>
<evidence type="ECO:0000256" key="5">
    <source>
        <dbReference type="ARBA" id="ARBA00022771"/>
    </source>
</evidence>
<feature type="domain" description="C2H2-type" evidence="11">
    <location>
        <begin position="10"/>
        <end position="39"/>
    </location>
</feature>
<evidence type="ECO:0000259" key="11">
    <source>
        <dbReference type="PROSITE" id="PS50157"/>
    </source>
</evidence>
<keyword evidence="5 9" id="KW-0863">Zinc-finger</keyword>
<keyword evidence="7" id="KW-0238">DNA-binding</keyword>
<keyword evidence="4" id="KW-0677">Repeat</keyword>
<evidence type="ECO:0000256" key="8">
    <source>
        <dbReference type="ARBA" id="ARBA00023242"/>
    </source>
</evidence>
<evidence type="ECO:0000256" key="7">
    <source>
        <dbReference type="ARBA" id="ARBA00023125"/>
    </source>
</evidence>
<reference evidence="12 13" key="1">
    <citation type="submission" date="2020-10" db="EMBL/GenBank/DDBJ databases">
        <authorList>
            <person name="Klimov P.B."/>
            <person name="Dyachkov S.M."/>
            <person name="Chetverikov P.E."/>
        </authorList>
    </citation>
    <scope>NUCLEOTIDE SEQUENCE [LARGE SCALE GENOMIC DNA]</scope>
    <source>
        <strain evidence="12">BMOC 18-1129-001#AD2665</strain>
        <tissue evidence="12">Entire mites</tissue>
    </source>
</reference>
<evidence type="ECO:0000256" key="1">
    <source>
        <dbReference type="ARBA" id="ARBA00004123"/>
    </source>
</evidence>
<feature type="domain" description="C2H2-type" evidence="11">
    <location>
        <begin position="40"/>
        <end position="69"/>
    </location>
</feature>
<dbReference type="InterPro" id="IPR013087">
    <property type="entry name" value="Znf_C2H2_type"/>
</dbReference>
<organism evidence="12 13">
    <name type="scientific">Fragariocoptes setiger</name>
    <dbReference type="NCBI Taxonomy" id="1670756"/>
    <lineage>
        <taxon>Eukaryota</taxon>
        <taxon>Metazoa</taxon>
        <taxon>Ecdysozoa</taxon>
        <taxon>Arthropoda</taxon>
        <taxon>Chelicerata</taxon>
        <taxon>Arachnida</taxon>
        <taxon>Acari</taxon>
        <taxon>Acariformes</taxon>
        <taxon>Trombidiformes</taxon>
        <taxon>Prostigmata</taxon>
        <taxon>Eupodina</taxon>
        <taxon>Eriophyoidea</taxon>
        <taxon>Phytoptidae</taxon>
        <taxon>Fragariocoptes</taxon>
    </lineage>
</organism>
<feature type="region of interest" description="Disordered" evidence="10">
    <location>
        <begin position="431"/>
        <end position="485"/>
    </location>
</feature>
<dbReference type="PROSITE" id="PS50157">
    <property type="entry name" value="ZINC_FINGER_C2H2_2"/>
    <property type="match status" value="2"/>
</dbReference>
<feature type="compositionally biased region" description="Basic residues" evidence="10">
    <location>
        <begin position="260"/>
        <end position="274"/>
    </location>
</feature>
<accession>A0ABQ7SBF8</accession>
<evidence type="ECO:0000256" key="3">
    <source>
        <dbReference type="ARBA" id="ARBA00022723"/>
    </source>
</evidence>
<feature type="compositionally biased region" description="Polar residues" evidence="10">
    <location>
        <begin position="184"/>
        <end position="200"/>
    </location>
</feature>
<feature type="region of interest" description="Disordered" evidence="10">
    <location>
        <begin position="249"/>
        <end position="291"/>
    </location>
</feature>
<dbReference type="PANTHER" id="PTHR45718">
    <property type="entry name" value="TRANSCRIPTIONAL ACTIVATOR CUBITUS INTERRUPTUS"/>
    <property type="match status" value="1"/>
</dbReference>
<feature type="compositionally biased region" description="Acidic residues" evidence="10">
    <location>
        <begin position="75"/>
        <end position="86"/>
    </location>
</feature>
<feature type="compositionally biased region" description="Basic residues" evidence="10">
    <location>
        <begin position="125"/>
        <end position="140"/>
    </location>
</feature>
<evidence type="ECO:0000256" key="10">
    <source>
        <dbReference type="SAM" id="MobiDB-lite"/>
    </source>
</evidence>
<dbReference type="SUPFAM" id="SSF57667">
    <property type="entry name" value="beta-beta-alpha zinc fingers"/>
    <property type="match status" value="1"/>
</dbReference>
<gene>
    <name evidence="12" type="primary">zic4</name>
    <name evidence="12" type="ORF">GZH46_00721</name>
</gene>
<dbReference type="EMBL" id="JAIFTH010000086">
    <property type="protein sequence ID" value="KAG9510727.1"/>
    <property type="molecule type" value="Genomic_DNA"/>
</dbReference>
<evidence type="ECO:0000313" key="12">
    <source>
        <dbReference type="EMBL" id="KAG9510727.1"/>
    </source>
</evidence>
<evidence type="ECO:0000256" key="2">
    <source>
        <dbReference type="ARBA" id="ARBA00010831"/>
    </source>
</evidence>
<evidence type="ECO:0000256" key="9">
    <source>
        <dbReference type="PROSITE-ProRule" id="PRU00042"/>
    </source>
</evidence>
<keyword evidence="13" id="KW-1185">Reference proteome</keyword>
<feature type="compositionally biased region" description="Basic residues" evidence="10">
    <location>
        <begin position="56"/>
        <end position="65"/>
    </location>
</feature>
<protein>
    <submittedName>
        <fullName evidence="12">Zinc finger protein ZIC 4</fullName>
    </submittedName>
</protein>
<evidence type="ECO:0000313" key="13">
    <source>
        <dbReference type="Proteomes" id="UP000825002"/>
    </source>
</evidence>
<sequence length="579" mass="63468">MLTVAGEKPFKCEFSGCDRRFANSSDRKKHSHVHTSDKPYNCKIRGCDKSYTHPSSLRKHMKVHGKSASSIRSEGDDDDDDDDEIDANSTTGDTTDNEHDNSGNNNSDDEGAMSPAGPGAAATRGHNKHTRNNVHNHSGKHHDSDNEERATNTTQRQRRYTNAGGGRGTRARRVHELELENLDQVDTSGEVHQTTRSVSAKSRRKTQCTDLDSSETTKADGAKVNDDGDSNTKRLNDGAYVARAGNIEQHQQEEEEQQHQHHQHHHHHQQHHHQQQYYSVADPSQSYNTTDARTSPVHLLHNSHDLEVQQQPHHYQHQTTVTPTTAGADYTALTTYHRALYGHHAVASTPTNYGYHSGAHSHRVDINERNVGVTPKVATLAQSQANYGATQSSPLISEWYVNQSLASMPTPPSEDSPPASQGHAIPAGIHLQQAHHHQQQPQQHQQHLNDSAKTSPSIAGRSTSSSPRSSPHSSHSHSSAAHQLTPNTKLQWPQQAAAASLQQPQHVTNATSGAVAGQIVLAASNDTGTLALSGVHADAMTVSSEAAPVYAAYHHHHHHIGHNHHHQHSHHALHATPSY</sequence>
<comment type="caution">
    <text evidence="12">The sequence shown here is derived from an EMBL/GenBank/DDBJ whole genome shotgun (WGS) entry which is preliminary data.</text>
</comment>
<feature type="compositionally biased region" description="Basic and acidic residues" evidence="10">
    <location>
        <begin position="215"/>
        <end position="235"/>
    </location>
</feature>
<feature type="compositionally biased region" description="Basic and acidic residues" evidence="10">
    <location>
        <begin position="141"/>
        <end position="150"/>
    </location>
</feature>
<feature type="compositionally biased region" description="Polar residues" evidence="10">
    <location>
        <begin position="282"/>
        <end position="291"/>
    </location>
</feature>
<comment type="subcellular location">
    <subcellularLocation>
        <location evidence="1">Nucleus</location>
    </subcellularLocation>
</comment>
<evidence type="ECO:0000256" key="4">
    <source>
        <dbReference type="ARBA" id="ARBA00022737"/>
    </source>
</evidence>
<feature type="compositionally biased region" description="Low complexity" evidence="10">
    <location>
        <begin position="455"/>
        <end position="481"/>
    </location>
</feature>